<protein>
    <recommendedName>
        <fullName evidence="3">Substrate import-associated zinc metallohydrolase lipoprotein</fullName>
    </recommendedName>
</protein>
<proteinExistence type="predicted"/>
<accession>A0A6H0KJJ8</accession>
<evidence type="ECO:0000313" key="2">
    <source>
        <dbReference type="Proteomes" id="UP000501780"/>
    </source>
</evidence>
<dbReference type="PROSITE" id="PS51257">
    <property type="entry name" value="PROKAR_LIPOPROTEIN"/>
    <property type="match status" value="1"/>
</dbReference>
<dbReference type="NCBIfam" id="TIGR04549">
    <property type="entry name" value="LP_HExxH_w_tonB"/>
    <property type="match status" value="1"/>
</dbReference>
<organism evidence="1 2">
    <name type="scientific">Bacteroides faecium</name>
    <dbReference type="NCBI Taxonomy" id="2715212"/>
    <lineage>
        <taxon>Bacteria</taxon>
        <taxon>Pseudomonadati</taxon>
        <taxon>Bacteroidota</taxon>
        <taxon>Bacteroidia</taxon>
        <taxon>Bacteroidales</taxon>
        <taxon>Bacteroidaceae</taxon>
        <taxon>Bacteroides</taxon>
    </lineage>
</organism>
<name>A0A6H0KJJ8_9BACE</name>
<evidence type="ECO:0000313" key="1">
    <source>
        <dbReference type="EMBL" id="QIU93409.1"/>
    </source>
</evidence>
<reference evidence="1 2" key="1">
    <citation type="submission" date="2020-03" db="EMBL/GenBank/DDBJ databases">
        <title>Genomic analysis of Bacteroides faecium CBA7301.</title>
        <authorList>
            <person name="Kim J."/>
            <person name="Roh S.W."/>
        </authorList>
    </citation>
    <scope>NUCLEOTIDE SEQUENCE [LARGE SCALE GENOMIC DNA]</scope>
    <source>
        <strain evidence="1 2">CBA7301</strain>
    </source>
</reference>
<evidence type="ECO:0008006" key="3">
    <source>
        <dbReference type="Google" id="ProtNLM"/>
    </source>
</evidence>
<keyword evidence="2" id="KW-1185">Reference proteome</keyword>
<gene>
    <name evidence="1" type="ORF">BacF7301_04235</name>
</gene>
<dbReference type="AlphaFoldDB" id="A0A6H0KJJ8"/>
<dbReference type="Gene3D" id="3.40.390.70">
    <property type="match status" value="1"/>
</dbReference>
<dbReference type="KEGG" id="bfc:BacF7301_04235"/>
<dbReference type="InterPro" id="IPR030890">
    <property type="entry name" value="LP_HExxH_w_TonB"/>
</dbReference>
<sequence length="298" mass="34800">MKRHYYIYSLIIILTCVLGSCNNDEDVDRAHSIFSTEEVERAMFDKWILNNYTNTYNIELKYRMEDNESDMSHVLIPADYTKSVILAKIVKHVWLEAYDEITGNPQFLCQYVPRTIHFIGSPAYEDNGTMVLGTAEGGMKITLYSVNDINPEYIDMNILNEYYFETMHHEFAHILHQTKNYDPAFDRITENAYIGGDWYMSNTKEAWKQGFVTPYAMSESREDFVENIAMYVTNTAAYWNDMLDNAGTQGRALIQQKFDIVYNYMEQTWGINLDDLRETVLRRQNEIADGKVDLSVIE</sequence>
<dbReference type="RefSeq" id="WP_167960529.1">
    <property type="nucleotide sequence ID" value="NZ_CP050831.1"/>
</dbReference>
<dbReference type="Pfam" id="PF15890">
    <property type="entry name" value="Peptidase_Mx1"/>
    <property type="match status" value="1"/>
</dbReference>
<dbReference type="Proteomes" id="UP000501780">
    <property type="component" value="Chromosome"/>
</dbReference>
<dbReference type="EMBL" id="CP050831">
    <property type="protein sequence ID" value="QIU93409.1"/>
    <property type="molecule type" value="Genomic_DNA"/>
</dbReference>